<feature type="transmembrane region" description="Helical" evidence="7">
    <location>
        <begin position="312"/>
        <end position="343"/>
    </location>
</feature>
<feature type="transmembrane region" description="Helical" evidence="7">
    <location>
        <begin position="47"/>
        <end position="66"/>
    </location>
</feature>
<evidence type="ECO:0000313" key="10">
    <source>
        <dbReference type="Proteomes" id="UP001549143"/>
    </source>
</evidence>
<comment type="similarity">
    <text evidence="6">Belongs to the YccS/YhfK family.</text>
</comment>
<feature type="transmembrane region" description="Helical" evidence="7">
    <location>
        <begin position="96"/>
        <end position="117"/>
    </location>
</feature>
<evidence type="ECO:0000256" key="2">
    <source>
        <dbReference type="ARBA" id="ARBA00022475"/>
    </source>
</evidence>
<organism evidence="9 10">
    <name type="scientific">Aquamicrobium ahrensii</name>
    <dbReference type="NCBI Taxonomy" id="469551"/>
    <lineage>
        <taxon>Bacteria</taxon>
        <taxon>Pseudomonadati</taxon>
        <taxon>Pseudomonadota</taxon>
        <taxon>Alphaproteobacteria</taxon>
        <taxon>Hyphomicrobiales</taxon>
        <taxon>Phyllobacteriaceae</taxon>
        <taxon>Aquamicrobium</taxon>
    </lineage>
</organism>
<evidence type="ECO:0000256" key="7">
    <source>
        <dbReference type="SAM" id="Phobius"/>
    </source>
</evidence>
<keyword evidence="4 7" id="KW-1133">Transmembrane helix</keyword>
<name>A0ABV2KQM2_9HYPH</name>
<feature type="domain" description="Integral membrane bound transporter" evidence="8">
    <location>
        <begin position="269"/>
        <end position="397"/>
    </location>
</feature>
<feature type="transmembrane region" description="Helical" evidence="7">
    <location>
        <begin position="21"/>
        <end position="41"/>
    </location>
</feature>
<dbReference type="InterPro" id="IPR049453">
    <property type="entry name" value="Memb_transporter_dom"/>
</dbReference>
<dbReference type="Proteomes" id="UP001549143">
    <property type="component" value="Unassembled WGS sequence"/>
</dbReference>
<reference evidence="9 10" key="1">
    <citation type="submission" date="2024-06" db="EMBL/GenBank/DDBJ databases">
        <title>Genomic Encyclopedia of Type Strains, Phase IV (KMG-IV): sequencing the most valuable type-strain genomes for metagenomic binning, comparative biology and taxonomic classification.</title>
        <authorList>
            <person name="Goeker M."/>
        </authorList>
    </citation>
    <scope>NUCLEOTIDE SEQUENCE [LARGE SCALE GENOMIC DNA]</scope>
    <source>
        <strain evidence="9 10">DSM 19730</strain>
    </source>
</reference>
<dbReference type="Pfam" id="PF13515">
    <property type="entry name" value="FUSC_2"/>
    <property type="match status" value="1"/>
</dbReference>
<keyword evidence="3 7" id="KW-0812">Transmembrane</keyword>
<evidence type="ECO:0000256" key="6">
    <source>
        <dbReference type="ARBA" id="ARBA00043993"/>
    </source>
</evidence>
<evidence type="ECO:0000259" key="8">
    <source>
        <dbReference type="Pfam" id="PF13515"/>
    </source>
</evidence>
<dbReference type="PANTHER" id="PTHR30509">
    <property type="entry name" value="P-HYDROXYBENZOIC ACID EFFLUX PUMP SUBUNIT-RELATED"/>
    <property type="match status" value="1"/>
</dbReference>
<accession>A0ABV2KQM2</accession>
<dbReference type="EMBL" id="JBEPMN010000028">
    <property type="protein sequence ID" value="MET3663367.1"/>
    <property type="molecule type" value="Genomic_DNA"/>
</dbReference>
<comment type="caution">
    <text evidence="9">The sequence shown here is derived from an EMBL/GenBank/DDBJ whole genome shotgun (WGS) entry which is preliminary data.</text>
</comment>
<evidence type="ECO:0000256" key="1">
    <source>
        <dbReference type="ARBA" id="ARBA00004651"/>
    </source>
</evidence>
<keyword evidence="10" id="KW-1185">Reference proteome</keyword>
<keyword evidence="2" id="KW-1003">Cell membrane</keyword>
<keyword evidence="5 7" id="KW-0472">Membrane</keyword>
<gene>
    <name evidence="9" type="ORF">ABID44_003723</name>
</gene>
<evidence type="ECO:0000256" key="3">
    <source>
        <dbReference type="ARBA" id="ARBA00022692"/>
    </source>
</evidence>
<feature type="transmembrane region" description="Helical" evidence="7">
    <location>
        <begin position="380"/>
        <end position="400"/>
    </location>
</feature>
<dbReference type="PANTHER" id="PTHR30509:SF9">
    <property type="entry name" value="MULTIDRUG RESISTANCE PROTEIN MDTO"/>
    <property type="match status" value="1"/>
</dbReference>
<sequence length="565" mass="59376">MATIGAFTALYGSDRPYLNRATYLAVIASSFTVAVTAGVWAAELPYLVVPTVVVIAMVATFLCNALRVGPPGAYMFAVACAAGTGMPTGHLTLLQIGLLVFAGGAFAWLAHMAGALVSPRGPERAAVTAAARAVARFVEAAGAPGEDGARHTAALAMHESWTALVTHQPARPRPDGALSRLRAINRELNLIFVSVVNATADAGFSLSVLADKARSLAAQALDSGNDGEHTDPGHVPLGHHGFSELLKESLRPWSPPLLVAARVGVATAIAGAIAAALDLERAYWTMAAAVLMLHQGLDWARSLQRGVERTSGTMVGLIVAGVILAIHPQGLWLVLTLMLVQFIIEMTVIRNYALAVVFITAAALTIAAGGHPVPDVGHMLWVRGTDTFIGCGIGLVVLALTTPRAVAVRIPQELINTLAALRTTAGLAANGEIATDGARQARRDLQHRTIVLLQTYDAAIGATPWHRDVAERSWPAVVAAQRLAYRVLATCWSLENAGAKAAPEMARSLFGPDGEKEVDRALTALSDAIRAGTRPAPLSNAPEFLRTEMQNLHDSLVYAGNRAVE</sequence>
<evidence type="ECO:0000256" key="5">
    <source>
        <dbReference type="ARBA" id="ARBA00023136"/>
    </source>
</evidence>
<protein>
    <submittedName>
        <fullName evidence="9">Membrane protein YccC</fullName>
    </submittedName>
</protein>
<evidence type="ECO:0000313" key="9">
    <source>
        <dbReference type="EMBL" id="MET3663367.1"/>
    </source>
</evidence>
<evidence type="ECO:0000256" key="4">
    <source>
        <dbReference type="ARBA" id="ARBA00022989"/>
    </source>
</evidence>
<proteinExistence type="inferred from homology"/>
<feature type="transmembrane region" description="Helical" evidence="7">
    <location>
        <begin position="349"/>
        <end position="368"/>
    </location>
</feature>
<comment type="subcellular location">
    <subcellularLocation>
        <location evidence="1">Cell membrane</location>
        <topology evidence="1">Multi-pass membrane protein</topology>
    </subcellularLocation>
</comment>